<name>A0A4R5LVG4_9GAMM</name>
<dbReference type="EMBL" id="SMSE01000001">
    <property type="protein sequence ID" value="TDG15392.1"/>
    <property type="molecule type" value="Genomic_DNA"/>
</dbReference>
<accession>A0A4R5LVG4</accession>
<evidence type="ECO:0000313" key="2">
    <source>
        <dbReference type="Proteomes" id="UP000295554"/>
    </source>
</evidence>
<gene>
    <name evidence="1" type="ORF">E2F43_03940</name>
</gene>
<sequence>MDEIVLQRTFPQPLGETGFYALARETMDCLDLYRAQWQESFLAEQGNRLVCRFQAPDTESLRQLSRDDGARQKSVWAATVHEAGVDELARVIVERSFDEPVAIEDLQAREDAAAGCLQLHRVRFIRSLFSRDRQSMVCLYAAPDAESVRLAQQQAKMPFQSIWACRHYTPENFFSSPDGSDSTPAP</sequence>
<dbReference type="AlphaFoldDB" id="A0A4R5LVG4"/>
<dbReference type="InterPro" id="IPR025336">
    <property type="entry name" value="SCO4226-like"/>
</dbReference>
<dbReference type="Pfam" id="PF14026">
    <property type="entry name" value="SCO4226-like"/>
    <property type="match status" value="1"/>
</dbReference>
<protein>
    <submittedName>
        <fullName evidence="1">DUF4242 domain-containing protein</fullName>
    </submittedName>
</protein>
<dbReference type="RefSeq" id="WP_133209749.1">
    <property type="nucleotide sequence ID" value="NZ_SMSE01000001.1"/>
</dbReference>
<dbReference type="Gene3D" id="3.30.70.3090">
    <property type="entry name" value="ORF SCO4226, nickel-binding ferredoxin-like monomer"/>
    <property type="match status" value="1"/>
</dbReference>
<evidence type="ECO:0000313" key="1">
    <source>
        <dbReference type="EMBL" id="TDG15392.1"/>
    </source>
</evidence>
<comment type="caution">
    <text evidence="1">The sequence shown here is derived from an EMBL/GenBank/DDBJ whole genome shotgun (WGS) entry which is preliminary data.</text>
</comment>
<dbReference type="InterPro" id="IPR042557">
    <property type="entry name" value="SCO4226"/>
</dbReference>
<reference evidence="1 2" key="1">
    <citation type="submission" date="2019-03" db="EMBL/GenBank/DDBJ databases">
        <title>Seongchinamella monodicae gen. nov., sp. nov., a novel member of the Gammaproteobacteria isolated from a tidal mudflat of beach.</title>
        <authorList>
            <person name="Yang H.G."/>
            <person name="Kang J.W."/>
            <person name="Lee S.D."/>
        </authorList>
    </citation>
    <scope>NUCLEOTIDE SEQUENCE [LARGE SCALE GENOMIC DNA]</scope>
    <source>
        <strain evidence="1 2">GH4-78</strain>
    </source>
</reference>
<organism evidence="1 2">
    <name type="scientific">Seongchinamella unica</name>
    <dbReference type="NCBI Taxonomy" id="2547392"/>
    <lineage>
        <taxon>Bacteria</taxon>
        <taxon>Pseudomonadati</taxon>
        <taxon>Pseudomonadota</taxon>
        <taxon>Gammaproteobacteria</taxon>
        <taxon>Cellvibrionales</taxon>
        <taxon>Halieaceae</taxon>
        <taxon>Seongchinamella</taxon>
    </lineage>
</organism>
<dbReference type="Proteomes" id="UP000295554">
    <property type="component" value="Unassembled WGS sequence"/>
</dbReference>
<keyword evidence="2" id="KW-1185">Reference proteome</keyword>
<dbReference type="OrthoDB" id="9800027at2"/>
<proteinExistence type="predicted"/>